<dbReference type="AlphaFoldDB" id="A0A6M5ZZH2"/>
<dbReference type="EMBL" id="MN543575">
    <property type="protein sequence ID" value="QJX12032.1"/>
    <property type="molecule type" value="Genomic_DNA"/>
</dbReference>
<protein>
    <submittedName>
        <fullName evidence="1">Uncharacterized protein</fullName>
    </submittedName>
</protein>
<accession>A0A6M5ZZH2</accession>
<organism evidence="1">
    <name type="scientific">Klebsiella pneumoniae</name>
    <dbReference type="NCBI Taxonomy" id="573"/>
    <lineage>
        <taxon>Bacteria</taxon>
        <taxon>Pseudomonadati</taxon>
        <taxon>Pseudomonadota</taxon>
        <taxon>Gammaproteobacteria</taxon>
        <taxon>Enterobacterales</taxon>
        <taxon>Enterobacteriaceae</taxon>
        <taxon>Klebsiella/Raoultella group</taxon>
        <taxon>Klebsiella</taxon>
        <taxon>Klebsiella pneumoniae complex</taxon>
    </lineage>
</organism>
<name>A0A6M5ZZH2_KLEPN</name>
<proteinExistence type="predicted"/>
<evidence type="ECO:0000313" key="1">
    <source>
        <dbReference type="EMBL" id="QJX12032.1"/>
    </source>
</evidence>
<reference evidence="1" key="1">
    <citation type="submission" date="2019-10" db="EMBL/GenBank/DDBJ databases">
        <title>Tracking microevolution events of conjugative virulence plasmid p15WZ-82_Vir during transmission.</title>
        <authorList>
            <person name="Yang X."/>
        </authorList>
    </citation>
    <scope>NUCLEOTIDE SEQUENCE</scope>
    <source>
        <strain evidence="1">GH44TC</strain>
        <plasmid evidence="1">pGH44TC_fusion</plasmid>
    </source>
</reference>
<keyword evidence="1" id="KW-0614">Plasmid</keyword>
<sequence length="39" mass="4310">MVCFDPEGPLESTEELGNRLRTTGLLWVLPVIRDQLGPG</sequence>
<geneLocation type="plasmid" evidence="1">
    <name>pGH44TC_fusion</name>
</geneLocation>